<protein>
    <submittedName>
        <fullName evidence="2">Uncharacterized protein</fullName>
    </submittedName>
</protein>
<dbReference type="AlphaFoldDB" id="A0A7C9NT13"/>
<dbReference type="EMBL" id="WEZT01000013">
    <property type="protein sequence ID" value="MYV05631.1"/>
    <property type="molecule type" value="Genomic_DNA"/>
</dbReference>
<evidence type="ECO:0000313" key="2">
    <source>
        <dbReference type="EMBL" id="MYV05631.1"/>
    </source>
</evidence>
<dbReference type="Proteomes" id="UP000480570">
    <property type="component" value="Unassembled WGS sequence"/>
</dbReference>
<feature type="transmembrane region" description="Helical" evidence="1">
    <location>
        <begin position="6"/>
        <end position="24"/>
    </location>
</feature>
<evidence type="ECO:0000313" key="3">
    <source>
        <dbReference type="Proteomes" id="UP000480570"/>
    </source>
</evidence>
<reference evidence="2 3" key="1">
    <citation type="journal article" date="2019" name="Appl. Environ. Microbiol.">
        <title>Genetic determinants of hydroxycinnamic acid metabolism in heterofermentative lactobacilli.</title>
        <authorList>
            <person name="Gaur G."/>
            <person name="Oh J.H."/>
            <person name="Filannino P."/>
            <person name="Gobbetti M."/>
            <person name="van Pijkeren J.P."/>
            <person name="Ganzle M.G."/>
        </authorList>
    </citation>
    <scope>NUCLEOTIDE SEQUENCE [LARGE SCALE GENOMIC DNA]</scope>
    <source>
        <strain evidence="2 3">FUA3583</strain>
    </source>
</reference>
<feature type="transmembrane region" description="Helical" evidence="1">
    <location>
        <begin position="95"/>
        <end position="114"/>
    </location>
</feature>
<keyword evidence="1" id="KW-0472">Membrane</keyword>
<proteinExistence type="predicted"/>
<comment type="caution">
    <text evidence="2">The sequence shown here is derived from an EMBL/GenBank/DDBJ whole genome shotgun (WGS) entry which is preliminary data.</text>
</comment>
<name>A0A7C9NT13_9LACO</name>
<sequence>MLLCLVLFVFSMILAIIWLVVFRLDHKKTKKDFASFSQENELKSDLTYFEYDKAITDKTFNKAQKILGRSYLLLVVSIVTLLIITVFFWQAPNIYFLLLLIVDLLIVITSFIAWKLHLVGLHAKIKYNQEHPKEKAIFVGKPNVLIERGWVLIFSGLSGLLFGIDLVLLYIDFAN</sequence>
<feature type="transmembrane region" description="Helical" evidence="1">
    <location>
        <begin position="71"/>
        <end position="89"/>
    </location>
</feature>
<accession>A0A7C9NT13</accession>
<gene>
    <name evidence="2" type="ORF">GB992_07210</name>
</gene>
<feature type="transmembrane region" description="Helical" evidence="1">
    <location>
        <begin position="150"/>
        <end position="171"/>
    </location>
</feature>
<organism evidence="2 3">
    <name type="scientific">Furfurilactobacillus rossiae</name>
    <dbReference type="NCBI Taxonomy" id="231049"/>
    <lineage>
        <taxon>Bacteria</taxon>
        <taxon>Bacillati</taxon>
        <taxon>Bacillota</taxon>
        <taxon>Bacilli</taxon>
        <taxon>Lactobacillales</taxon>
        <taxon>Lactobacillaceae</taxon>
        <taxon>Furfurilactobacillus</taxon>
    </lineage>
</organism>
<keyword evidence="1" id="KW-1133">Transmembrane helix</keyword>
<keyword evidence="1" id="KW-0812">Transmembrane</keyword>
<evidence type="ECO:0000256" key="1">
    <source>
        <dbReference type="SAM" id="Phobius"/>
    </source>
</evidence>